<feature type="transmembrane region" description="Helical" evidence="16">
    <location>
        <begin position="126"/>
        <end position="145"/>
    </location>
</feature>
<name>A0AAN0IIB0_AMPQE</name>
<dbReference type="EnsemblMetazoa" id="XM_003390741.3">
    <property type="protein sequence ID" value="XP_003390789.1"/>
    <property type="gene ID" value="LOC100641227"/>
</dbReference>
<comment type="function">
    <text evidence="11">Facilitates flavin adenine dinucleotide (FAD) translocation across the mitochondrial inner membrane into the mitochondrial matrix where it acts as a redox cofactor to assist flavoenzyme activities in fundamental metabolic processes including fatty acid beta-oxidation, amino acid and choline metabolism as well as mitochondrial electron transportation. In particular, provides FAD to DLD dehydrogenase of the glycine cleavage system, part of mitochondrial one-carbon metabolic pathway involved in neural tube closure in early embryogenesis.</text>
</comment>
<dbReference type="GO" id="GO:0015215">
    <property type="term" value="F:nucleotide transmembrane transporter activity"/>
    <property type="evidence" value="ECO:0007669"/>
    <property type="project" value="UniProtKB-ARBA"/>
</dbReference>
<dbReference type="GO" id="GO:0015711">
    <property type="term" value="P:organic anion transport"/>
    <property type="evidence" value="ECO:0007669"/>
    <property type="project" value="UniProtKB-ARBA"/>
</dbReference>
<evidence type="ECO:0000256" key="4">
    <source>
        <dbReference type="ARBA" id="ARBA00022692"/>
    </source>
</evidence>
<dbReference type="PROSITE" id="PS50920">
    <property type="entry name" value="SOLCAR"/>
    <property type="match status" value="3"/>
</dbReference>
<sequence>MERDSHFTSSSFRSLLSGIRYQHLVAGLCGGVASTLVTHPFDLIKLRFAVQDGAVTDQRPKYQGLTHAFRTIYRQDGILGLYRGSSANVVGAGLSWGFYFFFYNAFKFQAQDGDLKRQLSPLMHMLLASCAGVLTLSLTNPIWVIKTRLCLPDTESVPSHMRYKGLRDGLWKLYKYEGIRGLYKGYIPGLVGTSHGTIQFVVYEELKKTYCNYQSIPITAQLGPLTYIAMAATSKAVAASVTYPYQVIRARLQDQEQKYSGVISTIKRTWRNEGYRGFYKGLKPNLIKVVPATCITFVVYEYMSKLLLQQ</sequence>
<feature type="repeat" description="Solcar" evidence="14">
    <location>
        <begin position="222"/>
        <end position="306"/>
    </location>
</feature>
<evidence type="ECO:0000256" key="5">
    <source>
        <dbReference type="ARBA" id="ARBA00022737"/>
    </source>
</evidence>
<protein>
    <recommendedName>
        <fullName evidence="12">Solute carrier family 25 member 32</fullName>
    </recommendedName>
    <alternativeName>
        <fullName evidence="13">Mitochondrial FAD transporter</fullName>
    </alternativeName>
</protein>
<keyword evidence="4 14" id="KW-0812">Transmembrane</keyword>
<comment type="subcellular location">
    <subcellularLocation>
        <location evidence="1">Mitochondrion inner membrane</location>
        <topology evidence="1">Multi-pass membrane protein</topology>
    </subcellularLocation>
</comment>
<evidence type="ECO:0000256" key="3">
    <source>
        <dbReference type="ARBA" id="ARBA00022448"/>
    </source>
</evidence>
<dbReference type="PANTHER" id="PTHR45683">
    <property type="entry name" value="MITOCHONDRIAL NICOTINAMIDE ADENINE DINUCLEOTIDE TRANSPORTER 1-RELATED-RELATED"/>
    <property type="match status" value="1"/>
</dbReference>
<evidence type="ECO:0000256" key="11">
    <source>
        <dbReference type="ARBA" id="ARBA00058619"/>
    </source>
</evidence>
<evidence type="ECO:0000313" key="17">
    <source>
        <dbReference type="EnsemblMetazoa" id="XP_003390789.1"/>
    </source>
</evidence>
<proteinExistence type="inferred from homology"/>
<evidence type="ECO:0000256" key="1">
    <source>
        <dbReference type="ARBA" id="ARBA00004448"/>
    </source>
</evidence>
<evidence type="ECO:0000256" key="16">
    <source>
        <dbReference type="SAM" id="Phobius"/>
    </source>
</evidence>
<dbReference type="SUPFAM" id="SSF103506">
    <property type="entry name" value="Mitochondrial carrier"/>
    <property type="match status" value="1"/>
</dbReference>
<dbReference type="FunFam" id="1.50.40.10:FF:000025">
    <property type="entry name" value="mitochondrial folate transporter/carrier"/>
    <property type="match status" value="1"/>
</dbReference>
<evidence type="ECO:0000256" key="9">
    <source>
        <dbReference type="ARBA" id="ARBA00023136"/>
    </source>
</evidence>
<dbReference type="InterPro" id="IPR002067">
    <property type="entry name" value="MCP"/>
</dbReference>
<evidence type="ECO:0000256" key="7">
    <source>
        <dbReference type="ARBA" id="ARBA00022989"/>
    </source>
</evidence>
<dbReference type="Gene3D" id="1.50.40.10">
    <property type="entry name" value="Mitochondrial carrier domain"/>
    <property type="match status" value="1"/>
</dbReference>
<dbReference type="GO" id="GO:0005743">
    <property type="term" value="C:mitochondrial inner membrane"/>
    <property type="evidence" value="ECO:0007669"/>
    <property type="project" value="UniProtKB-SubCell"/>
</dbReference>
<keyword evidence="6" id="KW-0999">Mitochondrion inner membrane</keyword>
<evidence type="ECO:0000256" key="2">
    <source>
        <dbReference type="ARBA" id="ARBA00006375"/>
    </source>
</evidence>
<comment type="similarity">
    <text evidence="2 15">Belongs to the mitochondrial carrier (TC 2.A.29) family.</text>
</comment>
<evidence type="ECO:0000256" key="13">
    <source>
        <dbReference type="ARBA" id="ARBA00079992"/>
    </source>
</evidence>
<dbReference type="KEGG" id="aqu:100641227"/>
<feature type="transmembrane region" description="Helical" evidence="16">
    <location>
        <begin position="89"/>
        <end position="106"/>
    </location>
</feature>
<dbReference type="Pfam" id="PF00153">
    <property type="entry name" value="Mito_carr"/>
    <property type="match status" value="3"/>
</dbReference>
<comment type="catalytic activity">
    <reaction evidence="10">
        <text>FAD(in) = FAD(out)</text>
        <dbReference type="Rhea" id="RHEA:76535"/>
        <dbReference type="ChEBI" id="CHEBI:57692"/>
    </reaction>
</comment>
<keyword evidence="5" id="KW-0677">Repeat</keyword>
<evidence type="ECO:0000256" key="8">
    <source>
        <dbReference type="ARBA" id="ARBA00023128"/>
    </source>
</evidence>
<evidence type="ECO:0000256" key="6">
    <source>
        <dbReference type="ARBA" id="ARBA00022792"/>
    </source>
</evidence>
<keyword evidence="7 16" id="KW-1133">Transmembrane helix</keyword>
<evidence type="ECO:0000256" key="15">
    <source>
        <dbReference type="RuleBase" id="RU000488"/>
    </source>
</evidence>
<reference evidence="17" key="2">
    <citation type="submission" date="2024-06" db="UniProtKB">
        <authorList>
            <consortium name="EnsemblMetazoa"/>
        </authorList>
    </citation>
    <scope>IDENTIFICATION</scope>
</reference>
<feature type="repeat" description="Solcar" evidence="14">
    <location>
        <begin position="21"/>
        <end position="109"/>
    </location>
</feature>
<dbReference type="PRINTS" id="PR00926">
    <property type="entry name" value="MITOCARRIER"/>
</dbReference>
<keyword evidence="8" id="KW-0496">Mitochondrion</keyword>
<dbReference type="InterPro" id="IPR044712">
    <property type="entry name" value="SLC25A32-like"/>
</dbReference>
<reference evidence="18" key="1">
    <citation type="journal article" date="2010" name="Nature">
        <title>The Amphimedon queenslandica genome and the evolution of animal complexity.</title>
        <authorList>
            <person name="Srivastava M."/>
            <person name="Simakov O."/>
            <person name="Chapman J."/>
            <person name="Fahey B."/>
            <person name="Gauthier M.E."/>
            <person name="Mitros T."/>
            <person name="Richards G.S."/>
            <person name="Conaco C."/>
            <person name="Dacre M."/>
            <person name="Hellsten U."/>
            <person name="Larroux C."/>
            <person name="Putnam N.H."/>
            <person name="Stanke M."/>
            <person name="Adamska M."/>
            <person name="Darling A."/>
            <person name="Degnan S.M."/>
            <person name="Oakley T.H."/>
            <person name="Plachetzki D.C."/>
            <person name="Zhai Y."/>
            <person name="Adamski M."/>
            <person name="Calcino A."/>
            <person name="Cummins S.F."/>
            <person name="Goodstein D.M."/>
            <person name="Harris C."/>
            <person name="Jackson D.J."/>
            <person name="Leys S.P."/>
            <person name="Shu S."/>
            <person name="Woodcroft B.J."/>
            <person name="Vervoort M."/>
            <person name="Kosik K.S."/>
            <person name="Manning G."/>
            <person name="Degnan B.M."/>
            <person name="Rokhsar D.S."/>
        </authorList>
    </citation>
    <scope>NUCLEOTIDE SEQUENCE [LARGE SCALE GENOMIC DNA]</scope>
</reference>
<keyword evidence="18" id="KW-1185">Reference proteome</keyword>
<dbReference type="AlphaFoldDB" id="A0AAN0IIB0"/>
<keyword evidence="9 14" id="KW-0472">Membrane</keyword>
<evidence type="ECO:0000256" key="12">
    <source>
        <dbReference type="ARBA" id="ARBA00070508"/>
    </source>
</evidence>
<dbReference type="InterPro" id="IPR018108">
    <property type="entry name" value="MCP_transmembrane"/>
</dbReference>
<dbReference type="InterPro" id="IPR023395">
    <property type="entry name" value="MCP_dom_sf"/>
</dbReference>
<evidence type="ECO:0000256" key="10">
    <source>
        <dbReference type="ARBA" id="ARBA00050907"/>
    </source>
</evidence>
<keyword evidence="3 15" id="KW-0813">Transport</keyword>
<dbReference type="RefSeq" id="XP_003390789.1">
    <property type="nucleotide sequence ID" value="XM_003390741.3"/>
</dbReference>
<dbReference type="Proteomes" id="UP000007879">
    <property type="component" value="Unassembled WGS sequence"/>
</dbReference>
<accession>A0AAN0IIB0</accession>
<dbReference type="GeneID" id="100641227"/>
<evidence type="ECO:0000313" key="18">
    <source>
        <dbReference type="Proteomes" id="UP000007879"/>
    </source>
</evidence>
<feature type="repeat" description="Solcar" evidence="14">
    <location>
        <begin position="119"/>
        <end position="209"/>
    </location>
</feature>
<organism evidence="17 18">
    <name type="scientific">Amphimedon queenslandica</name>
    <name type="common">Sponge</name>
    <dbReference type="NCBI Taxonomy" id="400682"/>
    <lineage>
        <taxon>Eukaryota</taxon>
        <taxon>Metazoa</taxon>
        <taxon>Porifera</taxon>
        <taxon>Demospongiae</taxon>
        <taxon>Heteroscleromorpha</taxon>
        <taxon>Haplosclerida</taxon>
        <taxon>Niphatidae</taxon>
        <taxon>Amphimedon</taxon>
    </lineage>
</organism>
<evidence type="ECO:0000256" key="14">
    <source>
        <dbReference type="PROSITE-ProRule" id="PRU00282"/>
    </source>
</evidence>